<reference evidence="1" key="1">
    <citation type="journal article" date="2021" name="Proc. Natl. Acad. Sci. U.S.A.">
        <title>Global biogeography of chemosynthetic symbionts reveals both localized and globally distributed symbiont groups. .</title>
        <authorList>
            <person name="Osvatic J.T."/>
            <person name="Wilkins L.G.E."/>
            <person name="Leibrecht L."/>
            <person name="Leray M."/>
            <person name="Zauner S."/>
            <person name="Polzin J."/>
            <person name="Camacho Y."/>
            <person name="Gros O."/>
            <person name="van Gils J.A."/>
            <person name="Eisen J.A."/>
            <person name="Petersen J.M."/>
            <person name="Yuen B."/>
        </authorList>
    </citation>
    <scope>NUCLEOTIDE SEQUENCE</scope>
    <source>
        <strain evidence="1">MAGclacostrist064TRANS</strain>
    </source>
</reference>
<comment type="caution">
    <text evidence="1">The sequence shown here is derived from an EMBL/GenBank/DDBJ whole genome shotgun (WGS) entry which is preliminary data.</text>
</comment>
<proteinExistence type="predicted"/>
<evidence type="ECO:0000313" key="1">
    <source>
        <dbReference type="EMBL" id="MCG7944792.1"/>
    </source>
</evidence>
<evidence type="ECO:0000313" key="2">
    <source>
        <dbReference type="Proteomes" id="UP000886667"/>
    </source>
</evidence>
<organism evidence="1 2">
    <name type="scientific">Candidatus Thiodiazotropha taylori</name>
    <dbReference type="NCBI Taxonomy" id="2792791"/>
    <lineage>
        <taxon>Bacteria</taxon>
        <taxon>Pseudomonadati</taxon>
        <taxon>Pseudomonadota</taxon>
        <taxon>Gammaproteobacteria</taxon>
        <taxon>Chromatiales</taxon>
        <taxon>Sedimenticolaceae</taxon>
        <taxon>Candidatus Thiodiazotropha</taxon>
    </lineage>
</organism>
<dbReference type="EMBL" id="JAEPCM010000016">
    <property type="protein sequence ID" value="MCG7944792.1"/>
    <property type="molecule type" value="Genomic_DNA"/>
</dbReference>
<accession>A0A9E4K9D1</accession>
<protein>
    <submittedName>
        <fullName evidence="1">Uncharacterized protein</fullName>
    </submittedName>
</protein>
<sequence length="410" mass="46263">MISFNSFIAEAADSKQNLHLTHSEEDIYERGNVGAQAAVSFIEDFVETLGKGQTKITVKWDGSPAIFCGTDPEDGKFFVGTKSVFAKTPKVYKTAKDIRDNESGGKADKLLVALEELSKIGIPKDTVLQGDLLWTPGDFRYESIDGERYLTVHPNTIVYAWPSESDIAKRIRQTRLGIVFHTTYRGRGVLANYRATFGANVNRLKQTKTCWFDDAFFKGVDIAFTEAEHKEVMDNLNKAKKLIGNFDKIVSVMDSIPSTAAGANIKTFINSYIRTGKYPSSATAYKEYIQYLKTYYEDKVISKVKSDTAKDSKRGQLQQLLQDINNHKKTFQQSFEYVEYITKAKMIVINKLNSLMKDKTFVKTKDGFKVTPVEGFVAIDTKSGAAVKFVDRLTFSWSNFNPEILKGWMR</sequence>
<dbReference type="Proteomes" id="UP000886667">
    <property type="component" value="Unassembled WGS sequence"/>
</dbReference>
<gene>
    <name evidence="1" type="ORF">JAZ07_00440</name>
</gene>
<dbReference type="AlphaFoldDB" id="A0A9E4K9D1"/>
<dbReference type="InterPro" id="IPR046234">
    <property type="entry name" value="DUF6267"/>
</dbReference>
<dbReference type="Pfam" id="PF19782">
    <property type="entry name" value="DUF6267"/>
    <property type="match status" value="1"/>
</dbReference>
<name>A0A9E4K9D1_9GAMM</name>